<accession>W6YP74</accession>
<dbReference type="GeneID" id="19119776"/>
<dbReference type="HOGENOM" id="CLU_1156197_0_0_1"/>
<dbReference type="STRING" id="930090.W6YP74"/>
<dbReference type="eggNOG" id="ENOG502S9QJ">
    <property type="taxonomic scope" value="Eukaryota"/>
</dbReference>
<dbReference type="Proteomes" id="UP000054032">
    <property type="component" value="Unassembled WGS sequence"/>
</dbReference>
<protein>
    <recommendedName>
        <fullName evidence="1">Homing endonuclease LAGLIDADG domain-containing protein</fullName>
    </recommendedName>
</protein>
<dbReference type="InterPro" id="IPR027434">
    <property type="entry name" value="Homing_endonucl"/>
</dbReference>
<dbReference type="GO" id="GO:0004519">
    <property type="term" value="F:endonuclease activity"/>
    <property type="evidence" value="ECO:0007669"/>
    <property type="project" value="InterPro"/>
</dbReference>
<name>W6YP74_COCMI</name>
<dbReference type="EMBL" id="KI964410">
    <property type="protein sequence ID" value="EUC39475.1"/>
    <property type="molecule type" value="Genomic_DNA"/>
</dbReference>
<proteinExistence type="predicted"/>
<dbReference type="AlphaFoldDB" id="W6YP74"/>
<dbReference type="Gene3D" id="3.10.28.10">
    <property type="entry name" value="Homing endonucleases"/>
    <property type="match status" value="2"/>
</dbReference>
<evidence type="ECO:0000313" key="3">
    <source>
        <dbReference type="Proteomes" id="UP000054032"/>
    </source>
</evidence>
<dbReference type="OrthoDB" id="2888667at2759"/>
<organism evidence="2 3">
    <name type="scientific">Bipolaris oryzae ATCC 44560</name>
    <dbReference type="NCBI Taxonomy" id="930090"/>
    <lineage>
        <taxon>Eukaryota</taxon>
        <taxon>Fungi</taxon>
        <taxon>Dikarya</taxon>
        <taxon>Ascomycota</taxon>
        <taxon>Pezizomycotina</taxon>
        <taxon>Dothideomycetes</taxon>
        <taxon>Pleosporomycetidae</taxon>
        <taxon>Pleosporales</taxon>
        <taxon>Pleosporineae</taxon>
        <taxon>Pleosporaceae</taxon>
        <taxon>Bipolaris</taxon>
    </lineage>
</organism>
<dbReference type="SUPFAM" id="SSF55608">
    <property type="entry name" value="Homing endonucleases"/>
    <property type="match status" value="1"/>
</dbReference>
<dbReference type="RefSeq" id="XP_007694006.1">
    <property type="nucleotide sequence ID" value="XM_007695816.1"/>
</dbReference>
<feature type="domain" description="Homing endonuclease LAGLIDADG" evidence="1">
    <location>
        <begin position="69"/>
        <end position="176"/>
    </location>
</feature>
<dbReference type="Pfam" id="PF03161">
    <property type="entry name" value="LAGLIDADG_2"/>
    <property type="match status" value="2"/>
</dbReference>
<feature type="domain" description="Homing endonuclease LAGLIDADG" evidence="1">
    <location>
        <begin position="177"/>
        <end position="222"/>
    </location>
</feature>
<reference evidence="2 3" key="1">
    <citation type="journal article" date="2013" name="PLoS Genet.">
        <title>Comparative genome structure, secondary metabolite, and effector coding capacity across Cochliobolus pathogens.</title>
        <authorList>
            <person name="Condon B.J."/>
            <person name="Leng Y."/>
            <person name="Wu D."/>
            <person name="Bushley K.E."/>
            <person name="Ohm R.A."/>
            <person name="Otillar R."/>
            <person name="Martin J."/>
            <person name="Schackwitz W."/>
            <person name="Grimwood J."/>
            <person name="MohdZainudin N."/>
            <person name="Xue C."/>
            <person name="Wang R."/>
            <person name="Manning V.A."/>
            <person name="Dhillon B."/>
            <person name="Tu Z.J."/>
            <person name="Steffenson B.J."/>
            <person name="Salamov A."/>
            <person name="Sun H."/>
            <person name="Lowry S."/>
            <person name="LaButti K."/>
            <person name="Han J."/>
            <person name="Copeland A."/>
            <person name="Lindquist E."/>
            <person name="Barry K."/>
            <person name="Schmutz J."/>
            <person name="Baker S.E."/>
            <person name="Ciuffetti L.M."/>
            <person name="Grigoriev I.V."/>
            <person name="Zhong S."/>
            <person name="Turgeon B.G."/>
        </authorList>
    </citation>
    <scope>NUCLEOTIDE SEQUENCE [LARGE SCALE GENOMIC DNA]</scope>
    <source>
        <strain evidence="2 3">ATCC 44560</strain>
    </source>
</reference>
<keyword evidence="3" id="KW-1185">Reference proteome</keyword>
<gene>
    <name evidence="2" type="ORF">COCMIDRAFT_111468</name>
</gene>
<evidence type="ECO:0000313" key="2">
    <source>
        <dbReference type="EMBL" id="EUC39475.1"/>
    </source>
</evidence>
<dbReference type="KEGG" id="bor:COCMIDRAFT_111468"/>
<evidence type="ECO:0000259" key="1">
    <source>
        <dbReference type="Pfam" id="PF03161"/>
    </source>
</evidence>
<sequence length="240" mass="28064">MILKKMLFKNLAKCWKILRKFYVFNNENDLNSLLFVPSPILFAARSTKGIVRLSPSERALMKLPTEVEEILTGILLGDGHISRRSSTANSRLIYAQTAVTHKEYFDHVFKIFLPFCVNAYVPQSKIVRDNRTKKTYSAISFTTMQLPCFNVYKDCFYNLNVKIVPNNIYEMLTPRGVYAFSTTDVDKLMFTLQDKFNLKTSIHYNRDKKPRIYIFKESMDTLINLVKPYFIKEMLYKLGI</sequence>
<dbReference type="InterPro" id="IPR004860">
    <property type="entry name" value="LAGLIDADG_dom"/>
</dbReference>